<protein>
    <recommendedName>
        <fullName evidence="2">YgjP-like metallopeptidase domain-containing protein</fullName>
    </recommendedName>
</protein>
<feature type="region of interest" description="Disordered" evidence="1">
    <location>
        <begin position="164"/>
        <end position="192"/>
    </location>
</feature>
<evidence type="ECO:0000259" key="2">
    <source>
        <dbReference type="Pfam" id="PF01863"/>
    </source>
</evidence>
<gene>
    <name evidence="3" type="ORF">DFJ69_4262</name>
</gene>
<dbReference type="Gene3D" id="3.30.2010.10">
    <property type="entry name" value="Metalloproteases ('zincins'), catalytic domain"/>
    <property type="match status" value="1"/>
</dbReference>
<proteinExistence type="predicted"/>
<organism evidence="3 4">
    <name type="scientific">Thermomonospora umbrina</name>
    <dbReference type="NCBI Taxonomy" id="111806"/>
    <lineage>
        <taxon>Bacteria</taxon>
        <taxon>Bacillati</taxon>
        <taxon>Actinomycetota</taxon>
        <taxon>Actinomycetes</taxon>
        <taxon>Streptosporangiales</taxon>
        <taxon>Thermomonosporaceae</taxon>
        <taxon>Thermomonospora</taxon>
    </lineage>
</organism>
<sequence>MQPPNVEVRRSARRRRTVSAYRDGNKTVVLLPSRLTEAEEEQWVATILERLAERERRRRPSDAALLARAQELSRRHLAGRAQPVSVRWVDNQRTRWGSCTPDDGTIRLSTRLRGMPPWVVDYVLVHELAHLLVPGHNTHFWKLVAGYPKAERARGYLEGVAAAAHLPQSEQGDGCPSDERDAEGELPREAAG</sequence>
<reference evidence="3 4" key="1">
    <citation type="submission" date="2018-08" db="EMBL/GenBank/DDBJ databases">
        <title>Sequencing the genomes of 1000 actinobacteria strains.</title>
        <authorList>
            <person name="Klenk H.-P."/>
        </authorList>
    </citation>
    <scope>NUCLEOTIDE SEQUENCE [LARGE SCALE GENOMIC DNA]</scope>
    <source>
        <strain evidence="3 4">DSM 43927</strain>
    </source>
</reference>
<name>A0A3D9SS30_9ACTN</name>
<dbReference type="OrthoDB" id="9811177at2"/>
<feature type="compositionally biased region" description="Basic and acidic residues" evidence="1">
    <location>
        <begin position="177"/>
        <end position="192"/>
    </location>
</feature>
<dbReference type="RefSeq" id="WP_116024179.1">
    <property type="nucleotide sequence ID" value="NZ_QTTT01000001.1"/>
</dbReference>
<keyword evidence="4" id="KW-1185">Reference proteome</keyword>
<dbReference type="InterPro" id="IPR053136">
    <property type="entry name" value="UTP_pyrophosphatase-like"/>
</dbReference>
<evidence type="ECO:0000313" key="4">
    <source>
        <dbReference type="Proteomes" id="UP000256661"/>
    </source>
</evidence>
<dbReference type="Pfam" id="PF01863">
    <property type="entry name" value="YgjP-like"/>
    <property type="match status" value="1"/>
</dbReference>
<dbReference type="PANTHER" id="PTHR30399">
    <property type="entry name" value="UNCHARACTERIZED PROTEIN YGJP"/>
    <property type="match status" value="1"/>
</dbReference>
<dbReference type="CDD" id="cd07344">
    <property type="entry name" value="M48_yhfN_like"/>
    <property type="match status" value="1"/>
</dbReference>
<evidence type="ECO:0000256" key="1">
    <source>
        <dbReference type="SAM" id="MobiDB-lite"/>
    </source>
</evidence>
<comment type="caution">
    <text evidence="3">The sequence shown here is derived from an EMBL/GenBank/DDBJ whole genome shotgun (WGS) entry which is preliminary data.</text>
</comment>
<dbReference type="AlphaFoldDB" id="A0A3D9SS30"/>
<dbReference type="Proteomes" id="UP000256661">
    <property type="component" value="Unassembled WGS sequence"/>
</dbReference>
<dbReference type="EMBL" id="QTTT01000001">
    <property type="protein sequence ID" value="REE98766.1"/>
    <property type="molecule type" value="Genomic_DNA"/>
</dbReference>
<accession>A0A3D9SS30</accession>
<dbReference type="PANTHER" id="PTHR30399:SF1">
    <property type="entry name" value="UTP PYROPHOSPHATASE"/>
    <property type="match status" value="1"/>
</dbReference>
<evidence type="ECO:0000313" key="3">
    <source>
        <dbReference type="EMBL" id="REE98766.1"/>
    </source>
</evidence>
<feature type="domain" description="YgjP-like metallopeptidase" evidence="2">
    <location>
        <begin position="69"/>
        <end position="155"/>
    </location>
</feature>
<dbReference type="InterPro" id="IPR002725">
    <property type="entry name" value="YgjP-like_metallopeptidase"/>
</dbReference>